<dbReference type="InterPro" id="IPR002018">
    <property type="entry name" value="CarbesteraseB"/>
</dbReference>
<dbReference type="AlphaFoldDB" id="A0AAV9JQS3"/>
<gene>
    <name evidence="5" type="ORF">LTR36_000749</name>
</gene>
<dbReference type="InterPro" id="IPR050309">
    <property type="entry name" value="Type-B_Carboxylest/Lipase"/>
</dbReference>
<feature type="signal peptide" evidence="3">
    <location>
        <begin position="1"/>
        <end position="22"/>
    </location>
</feature>
<dbReference type="InterPro" id="IPR019826">
    <property type="entry name" value="Carboxylesterase_B_AS"/>
</dbReference>
<evidence type="ECO:0000256" key="2">
    <source>
        <dbReference type="ARBA" id="ARBA00022801"/>
    </source>
</evidence>
<evidence type="ECO:0000259" key="4">
    <source>
        <dbReference type="Pfam" id="PF00135"/>
    </source>
</evidence>
<organism evidence="5 6">
    <name type="scientific">Oleoguttula mirabilis</name>
    <dbReference type="NCBI Taxonomy" id="1507867"/>
    <lineage>
        <taxon>Eukaryota</taxon>
        <taxon>Fungi</taxon>
        <taxon>Dikarya</taxon>
        <taxon>Ascomycota</taxon>
        <taxon>Pezizomycotina</taxon>
        <taxon>Dothideomycetes</taxon>
        <taxon>Dothideomycetidae</taxon>
        <taxon>Mycosphaerellales</taxon>
        <taxon>Teratosphaeriaceae</taxon>
        <taxon>Oleoguttula</taxon>
    </lineage>
</organism>
<dbReference type="FunFam" id="3.40.50.1820:FF:000299">
    <property type="entry name" value="Carboxylic ester hydrolase"/>
    <property type="match status" value="1"/>
</dbReference>
<dbReference type="GO" id="GO:0016787">
    <property type="term" value="F:hydrolase activity"/>
    <property type="evidence" value="ECO:0007669"/>
    <property type="project" value="UniProtKB-KW"/>
</dbReference>
<protein>
    <recommendedName>
        <fullName evidence="3">Carboxylic ester hydrolase</fullName>
        <ecNumber evidence="3">3.1.1.-</ecNumber>
    </recommendedName>
</protein>
<keyword evidence="2 3" id="KW-0378">Hydrolase</keyword>
<keyword evidence="6" id="KW-1185">Reference proteome</keyword>
<comment type="caution">
    <text evidence="5">The sequence shown here is derived from an EMBL/GenBank/DDBJ whole genome shotgun (WGS) entry which is preliminary data.</text>
</comment>
<dbReference type="EC" id="3.1.1.-" evidence="3"/>
<dbReference type="Pfam" id="PF00135">
    <property type="entry name" value="COesterase"/>
    <property type="match status" value="1"/>
</dbReference>
<evidence type="ECO:0000313" key="5">
    <source>
        <dbReference type="EMBL" id="KAK4547791.1"/>
    </source>
</evidence>
<dbReference type="Proteomes" id="UP001324427">
    <property type="component" value="Unassembled WGS sequence"/>
</dbReference>
<dbReference type="SUPFAM" id="SSF53474">
    <property type="entry name" value="alpha/beta-Hydrolases"/>
    <property type="match status" value="1"/>
</dbReference>
<evidence type="ECO:0000256" key="3">
    <source>
        <dbReference type="RuleBase" id="RU361235"/>
    </source>
</evidence>
<feature type="domain" description="Carboxylesterase type B" evidence="4">
    <location>
        <begin position="30"/>
        <end position="533"/>
    </location>
</feature>
<dbReference type="EMBL" id="JAVFHQ010000010">
    <property type="protein sequence ID" value="KAK4547791.1"/>
    <property type="molecule type" value="Genomic_DNA"/>
</dbReference>
<feature type="chain" id="PRO_5043097392" description="Carboxylic ester hydrolase" evidence="3">
    <location>
        <begin position="23"/>
        <end position="542"/>
    </location>
</feature>
<proteinExistence type="inferred from homology"/>
<dbReference type="Gene3D" id="3.40.50.1820">
    <property type="entry name" value="alpha/beta hydrolase"/>
    <property type="match status" value="1"/>
</dbReference>
<dbReference type="PANTHER" id="PTHR11559">
    <property type="entry name" value="CARBOXYLESTERASE"/>
    <property type="match status" value="1"/>
</dbReference>
<keyword evidence="3" id="KW-0732">Signal</keyword>
<evidence type="ECO:0000256" key="1">
    <source>
        <dbReference type="ARBA" id="ARBA00005964"/>
    </source>
</evidence>
<dbReference type="PROSITE" id="PS00122">
    <property type="entry name" value="CARBOXYLESTERASE_B_1"/>
    <property type="match status" value="1"/>
</dbReference>
<dbReference type="InterPro" id="IPR029058">
    <property type="entry name" value="AB_hydrolase_fold"/>
</dbReference>
<name>A0AAV9JQS3_9PEZI</name>
<evidence type="ECO:0000313" key="6">
    <source>
        <dbReference type="Proteomes" id="UP001324427"/>
    </source>
</evidence>
<sequence>MNLRSAILGSLSVLTSIALTSAQGTLTAALDYGTFAGAYSSTYNISYWQKVPFGAPPVGQNRFRAPQPPLAITNGTYNSTRTFDYCPQRTVNGTEDCLYLGLYSRPWTTGQQLKPVVVVFFGGAFIEGGGSFSIPPAGYPVLNASSENDFIFVYPNYRVNAFGFLPGKQIADDPDSDLNAGLLDQQAALQWTHKYISHFGGNPNNVSIWGQSAGAGSVVAQVIANGGNTEPRLFSKALASSPFWPKTYTYDAPQAQWIYDTLTNLTNCTGSNSLQCLKTVDVQTLRTAALEISASHTYNLSSYTWAPVIDGQFLTQPLSQATAKGEVNIDEGWGMYNLHEGENFIPPGLQNASNTASAGSPAYNSSLASFETWLQGYLPYLSRRNLQEVQQLYPSVGSAEELPVYNTSYVRAGLIYRDTILACPALWMARASHKHAYVGEYTIDPARHGSDTEWWNQVNAIQQTPGIDHFIYEGFAGAFASFFQTGDPNAHKLTNSSVPGVPESRQTNEEFVIDANGFANVPTSMLERRCDFWRSVASEIPI</sequence>
<reference evidence="5 6" key="1">
    <citation type="submission" date="2021-11" db="EMBL/GenBank/DDBJ databases">
        <title>Black yeast isolated from Biological Soil Crust.</title>
        <authorList>
            <person name="Kurbessoian T."/>
        </authorList>
    </citation>
    <scope>NUCLEOTIDE SEQUENCE [LARGE SCALE GENOMIC DNA]</scope>
    <source>
        <strain evidence="5 6">CCFEE 5522</strain>
    </source>
</reference>
<accession>A0AAV9JQS3</accession>
<comment type="similarity">
    <text evidence="1 3">Belongs to the type-B carboxylesterase/lipase family.</text>
</comment>